<organism evidence="1 2">
    <name type="scientific">Rangifer tarandus platyrhynchus</name>
    <name type="common">Svalbard reindeer</name>
    <dbReference type="NCBI Taxonomy" id="3082113"/>
    <lineage>
        <taxon>Eukaryota</taxon>
        <taxon>Metazoa</taxon>
        <taxon>Chordata</taxon>
        <taxon>Craniata</taxon>
        <taxon>Vertebrata</taxon>
        <taxon>Euteleostomi</taxon>
        <taxon>Mammalia</taxon>
        <taxon>Eutheria</taxon>
        <taxon>Laurasiatheria</taxon>
        <taxon>Artiodactyla</taxon>
        <taxon>Ruminantia</taxon>
        <taxon>Pecora</taxon>
        <taxon>Cervidae</taxon>
        <taxon>Odocoileinae</taxon>
        <taxon>Rangifer</taxon>
    </lineage>
</organism>
<name>A0AC60A0X4_RANTA</name>
<evidence type="ECO:0000313" key="2">
    <source>
        <dbReference type="Proteomes" id="UP001162501"/>
    </source>
</evidence>
<dbReference type="Proteomes" id="UP001162501">
    <property type="component" value="Chromosome 6"/>
</dbReference>
<protein>
    <submittedName>
        <fullName evidence="1">Uncharacterized protein</fullName>
    </submittedName>
</protein>
<sequence length="117" mass="13021">MCYSAQVMSLALDLISYGFKINCIHFNKSVAFLLHPPVHTALQIVLEAPEKSQVLFAGLSPYPSSSVMTSLVYWAFTGSDKYPPFPPSHHCSPTWRGLPCPGCSLIFFTRTEKLLLK</sequence>
<reference evidence="1" key="1">
    <citation type="submission" date="2023-05" db="EMBL/GenBank/DDBJ databases">
        <authorList>
            <consortium name="ELIXIR-Norway"/>
        </authorList>
    </citation>
    <scope>NUCLEOTIDE SEQUENCE</scope>
</reference>
<gene>
    <name evidence="1" type="ORF">MRATA1EN22A_LOCUS25498</name>
</gene>
<proteinExistence type="predicted"/>
<reference evidence="1" key="2">
    <citation type="submission" date="2025-03" db="EMBL/GenBank/DDBJ databases">
        <authorList>
            <consortium name="ELIXIR-Norway"/>
            <consortium name="Elixir Norway"/>
        </authorList>
    </citation>
    <scope>NUCLEOTIDE SEQUENCE</scope>
</reference>
<dbReference type="EMBL" id="OX596090">
    <property type="protein sequence ID" value="CAN0542109.1"/>
    <property type="molecule type" value="Genomic_DNA"/>
</dbReference>
<accession>A0AC60A0X4</accession>
<evidence type="ECO:0000313" key="1">
    <source>
        <dbReference type="EMBL" id="CAN0542109.1"/>
    </source>
</evidence>